<feature type="chain" id="PRO_5045083215" evidence="2">
    <location>
        <begin position="23"/>
        <end position="119"/>
    </location>
</feature>
<feature type="region of interest" description="Disordered" evidence="1">
    <location>
        <begin position="43"/>
        <end position="63"/>
    </location>
</feature>
<evidence type="ECO:0000256" key="2">
    <source>
        <dbReference type="SAM" id="SignalP"/>
    </source>
</evidence>
<keyword evidence="4" id="KW-1185">Reference proteome</keyword>
<evidence type="ECO:0000313" key="4">
    <source>
        <dbReference type="Proteomes" id="UP001642464"/>
    </source>
</evidence>
<reference evidence="3 4" key="1">
    <citation type="submission" date="2024-02" db="EMBL/GenBank/DDBJ databases">
        <authorList>
            <person name="Chen Y."/>
            <person name="Shah S."/>
            <person name="Dougan E. K."/>
            <person name="Thang M."/>
            <person name="Chan C."/>
        </authorList>
    </citation>
    <scope>NUCLEOTIDE SEQUENCE [LARGE SCALE GENOMIC DNA]</scope>
</reference>
<dbReference type="EMBL" id="CAXAMM010008191">
    <property type="protein sequence ID" value="CAK9016646.1"/>
    <property type="molecule type" value="Genomic_DNA"/>
</dbReference>
<gene>
    <name evidence="3" type="ORF">SCF082_LOCUS13281</name>
</gene>
<feature type="signal peptide" evidence="2">
    <location>
        <begin position="1"/>
        <end position="22"/>
    </location>
</feature>
<feature type="compositionally biased region" description="Pro residues" evidence="1">
    <location>
        <begin position="49"/>
        <end position="62"/>
    </location>
</feature>
<accession>A0ABP0JQA2</accession>
<proteinExistence type="predicted"/>
<keyword evidence="2" id="KW-0732">Signal</keyword>
<organism evidence="3 4">
    <name type="scientific">Durusdinium trenchii</name>
    <dbReference type="NCBI Taxonomy" id="1381693"/>
    <lineage>
        <taxon>Eukaryota</taxon>
        <taxon>Sar</taxon>
        <taxon>Alveolata</taxon>
        <taxon>Dinophyceae</taxon>
        <taxon>Suessiales</taxon>
        <taxon>Symbiodiniaceae</taxon>
        <taxon>Durusdinium</taxon>
    </lineage>
</organism>
<name>A0ABP0JQA2_9DINO</name>
<dbReference type="Proteomes" id="UP001642464">
    <property type="component" value="Unassembled WGS sequence"/>
</dbReference>
<evidence type="ECO:0000313" key="3">
    <source>
        <dbReference type="EMBL" id="CAK9016646.1"/>
    </source>
</evidence>
<protein>
    <submittedName>
        <fullName evidence="3">Uncharacterized protein</fullName>
    </submittedName>
</protein>
<evidence type="ECO:0000256" key="1">
    <source>
        <dbReference type="SAM" id="MobiDB-lite"/>
    </source>
</evidence>
<comment type="caution">
    <text evidence="3">The sequence shown here is derived from an EMBL/GenBank/DDBJ whole genome shotgun (WGS) entry which is preliminary data.</text>
</comment>
<sequence length="119" mass="13100">MRSASRLLSLVAALAALCGLSAQCFVPWQGRAPAVARAAQASKSKPFFKPRPPPIESSPPPKASQISMLDIIYVRKYLAGSQKELQKAINMFSHMDPYMKGRIPAFIEKTSLLNTRIKL</sequence>